<reference evidence="1" key="1">
    <citation type="submission" date="2022-04" db="EMBL/GenBank/DDBJ databases">
        <title>Roseibium sp. CAU 1639 isolated from mud.</title>
        <authorList>
            <person name="Kim W."/>
        </authorList>
    </citation>
    <scope>NUCLEOTIDE SEQUENCE</scope>
    <source>
        <strain evidence="1">CAU 1639</strain>
    </source>
</reference>
<proteinExistence type="predicted"/>
<keyword evidence="2" id="KW-1185">Reference proteome</keyword>
<protein>
    <recommendedName>
        <fullName evidence="3">Glycosyltransferase family 1 protein</fullName>
    </recommendedName>
</protein>
<dbReference type="Proteomes" id="UP001431221">
    <property type="component" value="Unassembled WGS sequence"/>
</dbReference>
<dbReference type="Gene3D" id="3.40.50.2000">
    <property type="entry name" value="Glycogen Phosphorylase B"/>
    <property type="match status" value="1"/>
</dbReference>
<evidence type="ECO:0008006" key="3">
    <source>
        <dbReference type="Google" id="ProtNLM"/>
    </source>
</evidence>
<dbReference type="EMBL" id="JALNMJ010000029">
    <property type="protein sequence ID" value="MCK7615649.1"/>
    <property type="molecule type" value="Genomic_DNA"/>
</dbReference>
<dbReference type="SUPFAM" id="SSF53756">
    <property type="entry name" value="UDP-Glycosyltransferase/glycogen phosphorylase"/>
    <property type="match status" value="1"/>
</dbReference>
<gene>
    <name evidence="1" type="ORF">M0H32_26095</name>
</gene>
<evidence type="ECO:0000313" key="1">
    <source>
        <dbReference type="EMBL" id="MCK7615649.1"/>
    </source>
</evidence>
<name>A0ABT0H1W1_9HYPH</name>
<dbReference type="RefSeq" id="WP_248159408.1">
    <property type="nucleotide sequence ID" value="NZ_JALNMJ010000029.1"/>
</dbReference>
<sequence length="349" mass="39116">MRIGFQAGTLNERGMSVALHDYARGVQDKLGHEAFVFYSAAKSAPSVVEKFGQSVRMVPIAPGEDSRRISEPLKLDFCYYIREGRAGPLDVAADRSGVHAVFRHFEPHGDVYAYVSSWLAEWMSGGLAPAVPHIVDLPTPMGTLRDELSIPADAHVVGRYGGFDQFNLPFAHKAVAEALQKRSNLWFLFVNTEKFIDHPRALFLPPIIRPEEKARFIATCDAGLNAKKIGESFGLAIAEFLMFGKPVYSWAGGMDQNHVVMTPKSDWIYKTRRDLVRLLTDHTPSLQDADLARASVARYLPSQVMQTFDEVFLSGAWSTANLHLPTGFKVKRYLQEKAMRAQFRLWKSL</sequence>
<evidence type="ECO:0000313" key="2">
    <source>
        <dbReference type="Proteomes" id="UP001431221"/>
    </source>
</evidence>
<organism evidence="1 2">
    <name type="scientific">Roseibium sediminicola</name>
    <dbReference type="NCBI Taxonomy" id="2933272"/>
    <lineage>
        <taxon>Bacteria</taxon>
        <taxon>Pseudomonadati</taxon>
        <taxon>Pseudomonadota</taxon>
        <taxon>Alphaproteobacteria</taxon>
        <taxon>Hyphomicrobiales</taxon>
        <taxon>Stappiaceae</taxon>
        <taxon>Roseibium</taxon>
    </lineage>
</organism>
<comment type="caution">
    <text evidence="1">The sequence shown here is derived from an EMBL/GenBank/DDBJ whole genome shotgun (WGS) entry which is preliminary data.</text>
</comment>
<accession>A0ABT0H1W1</accession>